<dbReference type="GO" id="GO:0003677">
    <property type="term" value="F:DNA binding"/>
    <property type="evidence" value="ECO:0007669"/>
    <property type="project" value="InterPro"/>
</dbReference>
<dbReference type="SUPFAM" id="SSF47413">
    <property type="entry name" value="lambda repressor-like DNA-binding domains"/>
    <property type="match status" value="1"/>
</dbReference>
<dbReference type="Gene3D" id="2.10.109.10">
    <property type="entry name" value="Umud Fragment, subunit A"/>
    <property type="match status" value="1"/>
</dbReference>
<accession>A0A1T0B1S9</accession>
<name>A0A1T0B1S9_9PAST</name>
<dbReference type="CDD" id="cd06529">
    <property type="entry name" value="S24_LexA-like"/>
    <property type="match status" value="1"/>
</dbReference>
<evidence type="ECO:0000259" key="1">
    <source>
        <dbReference type="PROSITE" id="PS50943"/>
    </source>
</evidence>
<protein>
    <submittedName>
        <fullName evidence="2">LexA family transcriptional repressor</fullName>
    </submittedName>
</protein>
<evidence type="ECO:0000313" key="3">
    <source>
        <dbReference type="Proteomes" id="UP000190023"/>
    </source>
</evidence>
<dbReference type="AlphaFoldDB" id="A0A1T0B1S9"/>
<reference evidence="2 3" key="1">
    <citation type="submission" date="2017-02" db="EMBL/GenBank/DDBJ databases">
        <title>Draft genome sequence of Haemophilus felis CCUG 31170 type strain.</title>
        <authorList>
            <person name="Engstrom-Jakobsson H."/>
            <person name="Salva-Serra F."/>
            <person name="Thorell K."/>
            <person name="Gonzales-Siles L."/>
            <person name="Karlsson R."/>
            <person name="Boulund F."/>
            <person name="Engstrand L."/>
            <person name="Kristiansson E."/>
            <person name="Moore E."/>
        </authorList>
    </citation>
    <scope>NUCLEOTIDE SEQUENCE [LARGE SCALE GENOMIC DNA]</scope>
    <source>
        <strain evidence="2 3">CCUG 31170</strain>
    </source>
</reference>
<dbReference type="EMBL" id="MUYB01000021">
    <property type="protein sequence ID" value="OOS04140.1"/>
    <property type="molecule type" value="Genomic_DNA"/>
</dbReference>
<proteinExistence type="predicted"/>
<dbReference type="PROSITE" id="PS50943">
    <property type="entry name" value="HTH_CROC1"/>
    <property type="match status" value="1"/>
</dbReference>
<sequence length="223" mass="25289">MNEEKIRQLFAQRLDLACKKKGLPEKGRGKQIADILKITPKAVSKWFNAETMPSTANTYVLAEFLDTTPEWLMFGDNNVSFVQVKKSFTYPVLSTVQAGYFREINLLNSLDSEQQYEMISSQIKASENAFYLKIEGQSMLPRFQEGDMVLIDPAIEPKPGKFVAAINDNNEATFKQYKETGEIDEFGRPHFNLVPLNDNFGKLSSKTHNITIIGVAVEHRQCL</sequence>
<dbReference type="Pfam" id="PF01381">
    <property type="entry name" value="HTH_3"/>
    <property type="match status" value="1"/>
</dbReference>
<dbReference type="CDD" id="cd00093">
    <property type="entry name" value="HTH_XRE"/>
    <property type="match status" value="1"/>
</dbReference>
<dbReference type="Gene3D" id="1.10.260.40">
    <property type="entry name" value="lambda repressor-like DNA-binding domains"/>
    <property type="match status" value="1"/>
</dbReference>
<dbReference type="Proteomes" id="UP000190023">
    <property type="component" value="Unassembled WGS sequence"/>
</dbReference>
<comment type="caution">
    <text evidence="2">The sequence shown here is derived from an EMBL/GenBank/DDBJ whole genome shotgun (WGS) entry which is preliminary data.</text>
</comment>
<gene>
    <name evidence="2" type="ORF">B0188_05600</name>
</gene>
<dbReference type="Pfam" id="PF00717">
    <property type="entry name" value="Peptidase_S24"/>
    <property type="match status" value="1"/>
</dbReference>
<dbReference type="SUPFAM" id="SSF51306">
    <property type="entry name" value="LexA/Signal peptidase"/>
    <property type="match status" value="1"/>
</dbReference>
<dbReference type="InterPro" id="IPR001387">
    <property type="entry name" value="Cro/C1-type_HTH"/>
</dbReference>
<dbReference type="InterPro" id="IPR039418">
    <property type="entry name" value="LexA-like"/>
</dbReference>
<evidence type="ECO:0000313" key="2">
    <source>
        <dbReference type="EMBL" id="OOS04140.1"/>
    </source>
</evidence>
<dbReference type="SMART" id="SM00530">
    <property type="entry name" value="HTH_XRE"/>
    <property type="match status" value="1"/>
</dbReference>
<dbReference type="InterPro" id="IPR050077">
    <property type="entry name" value="LexA_repressor"/>
</dbReference>
<keyword evidence="3" id="KW-1185">Reference proteome</keyword>
<dbReference type="InterPro" id="IPR036286">
    <property type="entry name" value="LexA/Signal_pep-like_sf"/>
</dbReference>
<dbReference type="PANTHER" id="PTHR33516:SF2">
    <property type="entry name" value="LEXA REPRESSOR-RELATED"/>
    <property type="match status" value="1"/>
</dbReference>
<dbReference type="InterPro" id="IPR010982">
    <property type="entry name" value="Lambda_DNA-bd_dom_sf"/>
</dbReference>
<dbReference type="PANTHER" id="PTHR33516">
    <property type="entry name" value="LEXA REPRESSOR"/>
    <property type="match status" value="1"/>
</dbReference>
<dbReference type="STRING" id="123822.B0188_05600"/>
<feature type="domain" description="HTH cro/C1-type" evidence="1">
    <location>
        <begin position="30"/>
        <end position="72"/>
    </location>
</feature>
<dbReference type="OrthoDB" id="9791537at2"/>
<dbReference type="InterPro" id="IPR015927">
    <property type="entry name" value="Peptidase_S24_S26A/B/C"/>
</dbReference>
<organism evidence="2 3">
    <name type="scientific">[Haemophilus] felis</name>
    <dbReference type="NCBI Taxonomy" id="123822"/>
    <lineage>
        <taxon>Bacteria</taxon>
        <taxon>Pseudomonadati</taxon>
        <taxon>Pseudomonadota</taxon>
        <taxon>Gammaproteobacteria</taxon>
        <taxon>Pasteurellales</taxon>
        <taxon>Pasteurellaceae</taxon>
    </lineage>
</organism>